<evidence type="ECO:0000313" key="2">
    <source>
        <dbReference type="EMBL" id="OEF93975.1"/>
    </source>
</evidence>
<dbReference type="AlphaFoldDB" id="A0A1E5FU23"/>
<accession>A0A1E5FU23</accession>
<proteinExistence type="predicted"/>
<organism evidence="2 3">
    <name type="scientific">Vibrio splendidus 12E03</name>
    <dbReference type="NCBI Taxonomy" id="1191305"/>
    <lineage>
        <taxon>Bacteria</taxon>
        <taxon>Pseudomonadati</taxon>
        <taxon>Pseudomonadota</taxon>
        <taxon>Gammaproteobacteria</taxon>
        <taxon>Vibrionales</taxon>
        <taxon>Vibrionaceae</taxon>
        <taxon>Vibrio</taxon>
    </lineage>
</organism>
<name>A0A1E5FU23_VIBSP</name>
<dbReference type="Proteomes" id="UP000094802">
    <property type="component" value="Unassembled WGS sequence"/>
</dbReference>
<comment type="caution">
    <text evidence="2">The sequence shown here is derived from an EMBL/GenBank/DDBJ whole genome shotgun (WGS) entry which is preliminary data.</text>
</comment>
<gene>
    <name evidence="2" type="ORF">A142_19050</name>
</gene>
<protein>
    <submittedName>
        <fullName evidence="2">Uncharacterized protein</fullName>
    </submittedName>
</protein>
<dbReference type="RefSeq" id="WP_019825615.1">
    <property type="nucleotide sequence ID" value="NZ_AJZD02000089.1"/>
</dbReference>
<evidence type="ECO:0000313" key="3">
    <source>
        <dbReference type="Proteomes" id="UP000094802"/>
    </source>
</evidence>
<dbReference type="EMBL" id="AJZD02000089">
    <property type="protein sequence ID" value="OEF93975.1"/>
    <property type="molecule type" value="Genomic_DNA"/>
</dbReference>
<evidence type="ECO:0000256" key="1">
    <source>
        <dbReference type="SAM" id="MobiDB-lite"/>
    </source>
</evidence>
<sequence>MGSQDKDLLLKQLHYLSRGINPLTNSEFIKGSTMLTPELVRCLVLIKNALHEDCERSESKDRIRKLNSKKQVQVKERKTPKRHGLRWTDEETLQAIEAFNADIHPKEIAKIHKRKVTAIVAQLEKKGLIESDERESYL</sequence>
<feature type="region of interest" description="Disordered" evidence="1">
    <location>
        <begin position="61"/>
        <end position="83"/>
    </location>
</feature>
<reference evidence="2 3" key="1">
    <citation type="journal article" date="2012" name="Science">
        <title>Ecological populations of bacteria act as socially cohesive units of antibiotic production and resistance.</title>
        <authorList>
            <person name="Cordero O.X."/>
            <person name="Wildschutte H."/>
            <person name="Kirkup B."/>
            <person name="Proehl S."/>
            <person name="Ngo L."/>
            <person name="Hussain F."/>
            <person name="Le Roux F."/>
            <person name="Mincer T."/>
            <person name="Polz M.F."/>
        </authorList>
    </citation>
    <scope>NUCLEOTIDE SEQUENCE [LARGE SCALE GENOMIC DNA]</scope>
    <source>
        <strain evidence="2 3">12E03</strain>
    </source>
</reference>